<evidence type="ECO:0000256" key="6">
    <source>
        <dbReference type="SAM" id="MobiDB-lite"/>
    </source>
</evidence>
<feature type="compositionally biased region" description="Basic and acidic residues" evidence="6">
    <location>
        <begin position="545"/>
        <end position="554"/>
    </location>
</feature>
<feature type="region of interest" description="Disordered" evidence="6">
    <location>
        <begin position="541"/>
        <end position="560"/>
    </location>
</feature>
<dbReference type="PANTHER" id="PTHR11640">
    <property type="entry name" value="NEPHRIN"/>
    <property type="match status" value="1"/>
</dbReference>
<dbReference type="PROSITE" id="PS50853">
    <property type="entry name" value="FN3"/>
    <property type="match status" value="1"/>
</dbReference>
<evidence type="ECO:0000313" key="11">
    <source>
        <dbReference type="Proteomes" id="UP001164746"/>
    </source>
</evidence>
<keyword evidence="7" id="KW-0812">Transmembrane</keyword>
<dbReference type="EMBL" id="CP111013">
    <property type="protein sequence ID" value="WAQ95273.1"/>
    <property type="molecule type" value="Genomic_DNA"/>
</dbReference>
<dbReference type="PROSITE" id="PS50835">
    <property type="entry name" value="IG_LIKE"/>
    <property type="match status" value="2"/>
</dbReference>
<feature type="domain" description="Ig-like" evidence="8">
    <location>
        <begin position="124"/>
        <end position="226"/>
    </location>
</feature>
<dbReference type="Proteomes" id="UP001164746">
    <property type="component" value="Chromosome 2"/>
</dbReference>
<evidence type="ECO:0000256" key="1">
    <source>
        <dbReference type="ARBA" id="ARBA00004479"/>
    </source>
</evidence>
<name>A0ABY7DEC0_MYAAR</name>
<proteinExistence type="predicted"/>
<keyword evidence="4" id="KW-0325">Glycoprotein</keyword>
<evidence type="ECO:0000259" key="8">
    <source>
        <dbReference type="PROSITE" id="PS50835"/>
    </source>
</evidence>
<evidence type="ECO:0000256" key="5">
    <source>
        <dbReference type="ARBA" id="ARBA00023319"/>
    </source>
</evidence>
<dbReference type="Gene3D" id="2.60.40.10">
    <property type="entry name" value="Immunoglobulins"/>
    <property type="match status" value="5"/>
</dbReference>
<dbReference type="SMART" id="SM00409">
    <property type="entry name" value="IG"/>
    <property type="match status" value="3"/>
</dbReference>
<feature type="domain" description="Fibronectin type-III" evidence="9">
    <location>
        <begin position="397"/>
        <end position="492"/>
    </location>
</feature>
<dbReference type="InterPro" id="IPR036179">
    <property type="entry name" value="Ig-like_dom_sf"/>
</dbReference>
<keyword evidence="7" id="KW-1133">Transmembrane helix</keyword>
<evidence type="ECO:0000256" key="4">
    <source>
        <dbReference type="ARBA" id="ARBA00023180"/>
    </source>
</evidence>
<organism evidence="10 11">
    <name type="scientific">Mya arenaria</name>
    <name type="common">Soft-shell clam</name>
    <dbReference type="NCBI Taxonomy" id="6604"/>
    <lineage>
        <taxon>Eukaryota</taxon>
        <taxon>Metazoa</taxon>
        <taxon>Spiralia</taxon>
        <taxon>Lophotrochozoa</taxon>
        <taxon>Mollusca</taxon>
        <taxon>Bivalvia</taxon>
        <taxon>Autobranchia</taxon>
        <taxon>Heteroconchia</taxon>
        <taxon>Euheterodonta</taxon>
        <taxon>Imparidentia</taxon>
        <taxon>Neoheterodontei</taxon>
        <taxon>Myida</taxon>
        <taxon>Myoidea</taxon>
        <taxon>Myidae</taxon>
        <taxon>Mya</taxon>
    </lineage>
</organism>
<evidence type="ECO:0000313" key="10">
    <source>
        <dbReference type="EMBL" id="WAQ95273.1"/>
    </source>
</evidence>
<evidence type="ECO:0000256" key="2">
    <source>
        <dbReference type="ARBA" id="ARBA00023136"/>
    </source>
</evidence>
<reference evidence="10" key="1">
    <citation type="submission" date="2022-11" db="EMBL/GenBank/DDBJ databases">
        <title>Centuries of genome instability and evolution in soft-shell clam transmissible cancer (bioRxiv).</title>
        <authorList>
            <person name="Hart S.F.M."/>
            <person name="Yonemitsu M.A."/>
            <person name="Giersch R.M."/>
            <person name="Beal B.F."/>
            <person name="Arriagada G."/>
            <person name="Davis B.W."/>
            <person name="Ostrander E.A."/>
            <person name="Goff S.P."/>
            <person name="Metzger M.J."/>
        </authorList>
    </citation>
    <scope>NUCLEOTIDE SEQUENCE</scope>
    <source>
        <strain evidence="10">MELC-2E11</strain>
        <tissue evidence="10">Siphon/mantle</tissue>
    </source>
</reference>
<accession>A0ABY7DEC0</accession>
<sequence length="576" mass="63619">MEYLIYAWNFFYCINAVISSDIISFEVNTTSVKEGSAVLFKCLSQKQTYGIEFLRDSSYLGLYSILNCLVISTDYITSKNTSSDSYNENYLTIKRFIQTMAGLYTCRSIETGDSKMINLTIAAPITYVNLNPTNNPVSVIENTSYQFECETSIGSPYATVRWFKDNRTIDNIADDIELTPLSTSSQLNEVTRSVLQFQPTKHDHGMRLFCLANNGDGPSTPTCQFNSSMVNESIYIREGQDLTILCSADGNPPPFLTWTYPGGTYSGPTLRLSKIATDTIPIDAVFISSPTKDVVVLQDNEELIVKCECLDGIPKATFEWFLDNATNDNKTDDKLIANDIDVSVENQFQNGITVSFFTYKAKPSESGTRIYCLARNVVNEVRSSNSLLLAIIGIPGPPYNIQVKDVTHDAATLKWNQLYTGGLELSVAMELQGNTNEWEKHEVSEFVNNNTNMRASLNNLKASTSYVLRVTVYNVLGRSNTSDEMNFQTLEQNGGVSSFGSAALLGGISGAFVLGVALGFGAACLIVKVRRGRASKQVFETTTAEAKRGEKDSTYSELDVPTMGTSTSYEMITHNM</sequence>
<evidence type="ECO:0000256" key="7">
    <source>
        <dbReference type="SAM" id="Phobius"/>
    </source>
</evidence>
<comment type="subcellular location">
    <subcellularLocation>
        <location evidence="1">Membrane</location>
        <topology evidence="1">Single-pass type I membrane protein</topology>
    </subcellularLocation>
</comment>
<evidence type="ECO:0000256" key="3">
    <source>
        <dbReference type="ARBA" id="ARBA00023157"/>
    </source>
</evidence>
<feature type="transmembrane region" description="Helical" evidence="7">
    <location>
        <begin position="502"/>
        <end position="527"/>
    </location>
</feature>
<dbReference type="InterPro" id="IPR051275">
    <property type="entry name" value="Cell_adhesion_signaling"/>
</dbReference>
<dbReference type="CDD" id="cd00063">
    <property type="entry name" value="FN3"/>
    <property type="match status" value="1"/>
</dbReference>
<dbReference type="Pfam" id="PF00041">
    <property type="entry name" value="fn3"/>
    <property type="match status" value="1"/>
</dbReference>
<evidence type="ECO:0000259" key="9">
    <source>
        <dbReference type="PROSITE" id="PS50853"/>
    </source>
</evidence>
<dbReference type="InterPro" id="IPR003961">
    <property type="entry name" value="FN3_dom"/>
</dbReference>
<dbReference type="Pfam" id="PF08205">
    <property type="entry name" value="C2-set_2"/>
    <property type="match status" value="1"/>
</dbReference>
<keyword evidence="3" id="KW-1015">Disulfide bond</keyword>
<protein>
    <submittedName>
        <fullName evidence="10">HMCN2-like protein</fullName>
    </submittedName>
</protein>
<dbReference type="InterPro" id="IPR013783">
    <property type="entry name" value="Ig-like_fold"/>
</dbReference>
<feature type="domain" description="Ig-like" evidence="8">
    <location>
        <begin position="290"/>
        <end position="390"/>
    </location>
</feature>
<dbReference type="InterPro" id="IPR013162">
    <property type="entry name" value="CD80_C2-set"/>
</dbReference>
<dbReference type="SUPFAM" id="SSF48726">
    <property type="entry name" value="Immunoglobulin"/>
    <property type="match status" value="3"/>
</dbReference>
<dbReference type="InterPro" id="IPR036116">
    <property type="entry name" value="FN3_sf"/>
</dbReference>
<dbReference type="SUPFAM" id="SSF49265">
    <property type="entry name" value="Fibronectin type III"/>
    <property type="match status" value="1"/>
</dbReference>
<keyword evidence="11" id="KW-1185">Reference proteome</keyword>
<gene>
    <name evidence="10" type="ORF">MAR_027963</name>
</gene>
<dbReference type="SMART" id="SM00060">
    <property type="entry name" value="FN3"/>
    <property type="match status" value="1"/>
</dbReference>
<keyword evidence="5" id="KW-0393">Immunoglobulin domain</keyword>
<keyword evidence="2 7" id="KW-0472">Membrane</keyword>
<dbReference type="InterPro" id="IPR007110">
    <property type="entry name" value="Ig-like_dom"/>
</dbReference>
<dbReference type="InterPro" id="IPR003599">
    <property type="entry name" value="Ig_sub"/>
</dbReference>
<dbReference type="PANTHER" id="PTHR11640:SF31">
    <property type="entry name" value="IRREGULAR CHIASM C-ROUGHEST PROTEIN-RELATED"/>
    <property type="match status" value="1"/>
</dbReference>